<dbReference type="EMBL" id="JAVRRJ010000003">
    <property type="protein sequence ID" value="KAK5086994.1"/>
    <property type="molecule type" value="Genomic_DNA"/>
</dbReference>
<feature type="region of interest" description="Disordered" evidence="1">
    <location>
        <begin position="1"/>
        <end position="52"/>
    </location>
</feature>
<feature type="compositionally biased region" description="Basic and acidic residues" evidence="1">
    <location>
        <begin position="18"/>
        <end position="37"/>
    </location>
</feature>
<feature type="compositionally biased region" description="Polar residues" evidence="1">
    <location>
        <begin position="435"/>
        <end position="452"/>
    </location>
</feature>
<protein>
    <submittedName>
        <fullName evidence="2">Uncharacterized protein</fullName>
    </submittedName>
</protein>
<sequence length="710" mass="76074">MASSPVPVQDSPTGSTDNDVHNDVVDIYTDTRSRNDDGPAEEPSTVAAPESVPGAAVDRAFSSGQVVMIPHLTPSLKQSNQGSQAVGQTEILTSHVGVVEVVERPAIITVVFSNRLHVLPIVPNGPDFSNDAPESAYKLWSMPVFEADEQGTYLLPATYLKLAKNDSKILSFAEGVHISINQTTPVDYTWPLKLVGKLDGDSRRWLHRRLRMLSMLDTENLAGQDQDQELRRLIDTYVLSKGSEQQPSRTGAEASKATKSTPKKTKKATQPAAKKPAAKTDEPKNSGDNDANQDDAPLGDTSTASEQGSGEQNNNTPATSSGIGPIPLGLAAKNFLHDGRKVTWQLLNGKHKCAHFKPKCLQAQCNDKCCKDGTGEKPSGRPVFDSQGNLISTPIKKKSAPRPSKPKPAVTAQSSTALEDASNAGDASDDEHVVTTDQESDATTGLTESAQPTKPIKESLKRKACESTATDQETTKEDDKPKPKRRKTSGAKSNSIAKSAAQDTGSSRRGSTVMTRSRSNSTTIPSPRHGTLPPDDPNSSRHSSASTTASNRALKERLEKEFTPIETSILYTADKSVRSATPARSARSKSAENDSPPARRTSAEPQLEPVFESVDSEIELDEVVSTTVVEEQSVTATIPGLAEEEPQLALVTTTQATHVLKESVVEEQHVQVEETTISPLELDAAVSTQGNSEGSESGIIGDNEEDEELK</sequence>
<evidence type="ECO:0000256" key="1">
    <source>
        <dbReference type="SAM" id="MobiDB-lite"/>
    </source>
</evidence>
<name>A0AAN7T2F5_9EURO</name>
<feature type="region of interest" description="Disordered" evidence="1">
    <location>
        <begin position="675"/>
        <end position="710"/>
    </location>
</feature>
<gene>
    <name evidence="2" type="ORF">LTR05_004165</name>
</gene>
<keyword evidence="3" id="KW-1185">Reference proteome</keyword>
<evidence type="ECO:0000313" key="2">
    <source>
        <dbReference type="EMBL" id="KAK5086994.1"/>
    </source>
</evidence>
<feature type="compositionally biased region" description="Low complexity" evidence="1">
    <location>
        <begin position="540"/>
        <end position="552"/>
    </location>
</feature>
<dbReference type="AlphaFoldDB" id="A0AAN7T2F5"/>
<feature type="compositionally biased region" description="Basic and acidic residues" evidence="1">
    <location>
        <begin position="278"/>
        <end position="287"/>
    </location>
</feature>
<reference evidence="2 3" key="1">
    <citation type="submission" date="2023-08" db="EMBL/GenBank/DDBJ databases">
        <title>Black Yeasts Isolated from many extreme environments.</title>
        <authorList>
            <person name="Coleine C."/>
            <person name="Stajich J.E."/>
            <person name="Selbmann L."/>
        </authorList>
    </citation>
    <scope>NUCLEOTIDE SEQUENCE [LARGE SCALE GENOMIC DNA]</scope>
    <source>
        <strain evidence="2 3">CCFEE 5910</strain>
    </source>
</reference>
<feature type="compositionally biased region" description="Basic and acidic residues" evidence="1">
    <location>
        <begin position="553"/>
        <end position="563"/>
    </location>
</feature>
<dbReference type="Proteomes" id="UP001309876">
    <property type="component" value="Unassembled WGS sequence"/>
</dbReference>
<feature type="compositionally biased region" description="Basic and acidic residues" evidence="1">
    <location>
        <begin position="455"/>
        <end position="465"/>
    </location>
</feature>
<feature type="region of interest" description="Disordered" evidence="1">
    <location>
        <begin position="375"/>
        <end position="609"/>
    </location>
</feature>
<feature type="compositionally biased region" description="Polar residues" evidence="1">
    <location>
        <begin position="300"/>
        <end position="322"/>
    </location>
</feature>
<evidence type="ECO:0000313" key="3">
    <source>
        <dbReference type="Proteomes" id="UP001309876"/>
    </source>
</evidence>
<proteinExistence type="predicted"/>
<comment type="caution">
    <text evidence="2">The sequence shown here is derived from an EMBL/GenBank/DDBJ whole genome shotgun (WGS) entry which is preliminary data.</text>
</comment>
<feature type="compositionally biased region" description="Low complexity" evidence="1">
    <location>
        <begin position="690"/>
        <end position="701"/>
    </location>
</feature>
<organism evidence="2 3">
    <name type="scientific">Lithohypha guttulata</name>
    <dbReference type="NCBI Taxonomy" id="1690604"/>
    <lineage>
        <taxon>Eukaryota</taxon>
        <taxon>Fungi</taxon>
        <taxon>Dikarya</taxon>
        <taxon>Ascomycota</taxon>
        <taxon>Pezizomycotina</taxon>
        <taxon>Eurotiomycetes</taxon>
        <taxon>Chaetothyriomycetidae</taxon>
        <taxon>Chaetothyriales</taxon>
        <taxon>Trichomeriaceae</taxon>
        <taxon>Lithohypha</taxon>
    </lineage>
</organism>
<feature type="compositionally biased region" description="Polar residues" evidence="1">
    <location>
        <begin position="490"/>
        <end position="525"/>
    </location>
</feature>
<accession>A0AAN7T2F5</accession>
<feature type="region of interest" description="Disordered" evidence="1">
    <location>
        <begin position="241"/>
        <end position="325"/>
    </location>
</feature>